<name>A0A221SXU0_9DEIO</name>
<dbReference type="RefSeq" id="WP_027463134.1">
    <property type="nucleotide sequence ID" value="NZ_CP021081.1"/>
</dbReference>
<dbReference type="STRING" id="317577.GCA_000419625_01718"/>
<keyword evidence="2" id="KW-1185">Reference proteome</keyword>
<dbReference type="EMBL" id="CP021081">
    <property type="protein sequence ID" value="ASN81467.1"/>
    <property type="molecule type" value="Genomic_DNA"/>
</dbReference>
<dbReference type="KEGG" id="dfc:DFI_11035"/>
<reference evidence="1 2" key="1">
    <citation type="submission" date="2017-05" db="EMBL/GenBank/DDBJ databases">
        <title>The complete genome sequence of Deinococcus ficus isolated from the rhizosphere of the Ficus religiosa L. in Taiwan.</title>
        <authorList>
            <person name="Wu K.-M."/>
            <person name="Liao T.-L."/>
            <person name="Liu Y.-M."/>
            <person name="Young C.-C."/>
            <person name="Tsai S.-F."/>
        </authorList>
    </citation>
    <scope>NUCLEOTIDE SEQUENCE [LARGE SCALE GENOMIC DNA]</scope>
    <source>
        <strain evidence="1 2">CC-FR2-10</strain>
    </source>
</reference>
<dbReference type="Proteomes" id="UP000259030">
    <property type="component" value="Chromosome"/>
</dbReference>
<accession>A0A221SXU0</accession>
<protein>
    <submittedName>
        <fullName evidence="1">Uncharacterized protein</fullName>
    </submittedName>
</protein>
<evidence type="ECO:0000313" key="2">
    <source>
        <dbReference type="Proteomes" id="UP000259030"/>
    </source>
</evidence>
<dbReference type="AlphaFoldDB" id="A0A221SXU0"/>
<gene>
    <name evidence="1" type="ORF">DFI_11035</name>
</gene>
<sequence length="230" mass="24090">MGPRVEAVVAGLCGPAHPHAPLLRAWCADPAFLAFAAAHESKIRRKLRQAGGGEAGLDVLSELAAARLWLADRRFRVVYEPDRSAGGRSADLGVTFRTHTRLNVEVTRLRDARPDEATRPPDLKLARALGAKAGQLAPGAVNLLLVVLPGAAPLTDPASVLDGAFRHLNGGTALPGDLGPAFQRGRPRLSGVVLAALDGPAGLRVVHVWVNAGAKHALPDEVARFLRAGA</sequence>
<evidence type="ECO:0000313" key="1">
    <source>
        <dbReference type="EMBL" id="ASN81467.1"/>
    </source>
</evidence>
<proteinExistence type="predicted"/>
<organism evidence="1 2">
    <name type="scientific">Deinococcus ficus</name>
    <dbReference type="NCBI Taxonomy" id="317577"/>
    <lineage>
        <taxon>Bacteria</taxon>
        <taxon>Thermotogati</taxon>
        <taxon>Deinococcota</taxon>
        <taxon>Deinococci</taxon>
        <taxon>Deinococcales</taxon>
        <taxon>Deinococcaceae</taxon>
        <taxon>Deinococcus</taxon>
    </lineage>
</organism>